<evidence type="ECO:0000313" key="2">
    <source>
        <dbReference type="RefSeq" id="XP_015089287.1"/>
    </source>
</evidence>
<accession>A0ABM1HRH8</accession>
<reference evidence="1" key="1">
    <citation type="journal article" date="2014" name="Nat. Genet.">
        <title>The genome of the stress-tolerant wild tomato species Solanum pennellii.</title>
        <authorList>
            <person name="Bolger A."/>
            <person name="Scossa F."/>
            <person name="Bolger M.E."/>
            <person name="Lanz C."/>
            <person name="Maumus F."/>
            <person name="Tohge T."/>
            <person name="Quesneville H."/>
            <person name="Alseekh S."/>
            <person name="Sorensen I."/>
            <person name="Lichtenstein G."/>
            <person name="Fich E.A."/>
            <person name="Conte M."/>
            <person name="Keller H."/>
            <person name="Schneeberger K."/>
            <person name="Schwacke R."/>
            <person name="Ofner I."/>
            <person name="Vrebalov J."/>
            <person name="Xu Y."/>
            <person name="Osorio S."/>
            <person name="Aflitos S.A."/>
            <person name="Schijlen E."/>
            <person name="Jimenez-Gomez J.M."/>
            <person name="Ryngajllo M."/>
            <person name="Kimura S."/>
            <person name="Kumar R."/>
            <person name="Koenig D."/>
            <person name="Headland L.R."/>
            <person name="Maloof J.N."/>
            <person name="Sinha N."/>
            <person name="van Ham R.C."/>
            <person name="Lankhorst R.K."/>
            <person name="Mao L."/>
            <person name="Vogel A."/>
            <person name="Arsova B."/>
            <person name="Panstruga R."/>
            <person name="Fei Z."/>
            <person name="Rose J.K."/>
            <person name="Zamir D."/>
            <person name="Carrari F."/>
            <person name="Giovannoni J.J."/>
            <person name="Weigel D."/>
            <person name="Usadel B."/>
            <person name="Fernie A.R."/>
        </authorList>
    </citation>
    <scope>NUCLEOTIDE SEQUENCE [LARGE SCALE GENOMIC DNA]</scope>
</reference>
<evidence type="ECO:0000313" key="1">
    <source>
        <dbReference type="Proteomes" id="UP000694930"/>
    </source>
</evidence>
<dbReference type="PANTHER" id="PTHR46050">
    <property type="entry name" value="TPR REPEAT-CONTAINING THIOREDOXIN"/>
    <property type="match status" value="1"/>
</dbReference>
<dbReference type="InterPro" id="IPR019734">
    <property type="entry name" value="TPR_rpt"/>
</dbReference>
<proteinExistence type="predicted"/>
<gene>
    <name evidence="2 3" type="primary">LOC107032215</name>
</gene>
<protein>
    <submittedName>
        <fullName evidence="2 3">TPR repeat-containing thioredoxin TTL4-like isoform X1</fullName>
    </submittedName>
</protein>
<dbReference type="SMART" id="SM00028">
    <property type="entry name" value="TPR"/>
    <property type="match status" value="4"/>
</dbReference>
<dbReference type="CDD" id="cd02947">
    <property type="entry name" value="TRX_family"/>
    <property type="match status" value="1"/>
</dbReference>
<keyword evidence="1" id="KW-1185">Reference proteome</keyword>
<dbReference type="Proteomes" id="UP000694930">
    <property type="component" value="Chromosome 10"/>
</dbReference>
<dbReference type="SUPFAM" id="SSF52833">
    <property type="entry name" value="Thioredoxin-like"/>
    <property type="match status" value="1"/>
</dbReference>
<dbReference type="InterPro" id="IPR011990">
    <property type="entry name" value="TPR-like_helical_dom_sf"/>
</dbReference>
<name>A0ABM1HRH8_SOLPN</name>
<organism evidence="1 3">
    <name type="scientific">Solanum pennellii</name>
    <name type="common">Tomato</name>
    <name type="synonym">Lycopersicon pennellii</name>
    <dbReference type="NCBI Taxonomy" id="28526"/>
    <lineage>
        <taxon>Eukaryota</taxon>
        <taxon>Viridiplantae</taxon>
        <taxon>Streptophyta</taxon>
        <taxon>Embryophyta</taxon>
        <taxon>Tracheophyta</taxon>
        <taxon>Spermatophyta</taxon>
        <taxon>Magnoliopsida</taxon>
        <taxon>eudicotyledons</taxon>
        <taxon>Gunneridae</taxon>
        <taxon>Pentapetalae</taxon>
        <taxon>asterids</taxon>
        <taxon>lamiids</taxon>
        <taxon>Solanales</taxon>
        <taxon>Solanaceae</taxon>
        <taxon>Solanoideae</taxon>
        <taxon>Solaneae</taxon>
        <taxon>Solanum</taxon>
        <taxon>Solanum subgen. Lycopersicon</taxon>
    </lineage>
</organism>
<dbReference type="RefSeq" id="XP_015089288.1">
    <property type="nucleotide sequence ID" value="XM_015233802.2"/>
</dbReference>
<reference evidence="2 3" key="2">
    <citation type="submission" date="2025-05" db="UniProtKB">
        <authorList>
            <consortium name="RefSeq"/>
        </authorList>
    </citation>
    <scope>IDENTIFICATION</scope>
</reference>
<dbReference type="InterPro" id="IPR036249">
    <property type="entry name" value="Thioredoxin-like_sf"/>
</dbReference>
<dbReference type="InterPro" id="IPR044534">
    <property type="entry name" value="TTL1-4"/>
</dbReference>
<dbReference type="SUPFAM" id="SSF48452">
    <property type="entry name" value="TPR-like"/>
    <property type="match status" value="1"/>
</dbReference>
<sequence length="432" mass="49097">MSKQRSNDIEMIAEIYGYGSIMPFGAMQRTNAEELNTQENEIKGLGQVENARKGQKPDEAKLQAVEEHMSKCADARRSKNWMTMRKAAEATTCEADASPKLFACRAEAHLKLYQLKDAELWIRKARTYELSATECRSKIFGMLSEAYILFVQAQIDSSLGKFDDACIAIERAAQIDIQSAEITGKLKNMRLVDKARTHGNEHFNSKRYGQACRVYGEGLFLDSSNSVLYHNRANCWFKLGEWEESRADSIRALLIRPQYTKALYRKAASSIKLERWADAVRDYEFLRQQLPSNKVVAENLSHARAELRKSRRKGNFMVELVSDLDKFRAAIASGQSVVYFDELSNPESTWMSYIMDTLNAKYPLVTFLEVDVKQSPAIATAEKIKVAPRFKLYNNGSRVAETVVLTPDLLELLIKNTLVLPPRWFGVRTGGW</sequence>
<dbReference type="Gene3D" id="1.25.40.10">
    <property type="entry name" value="Tetratricopeptide repeat domain"/>
    <property type="match status" value="1"/>
</dbReference>
<dbReference type="Gene3D" id="3.40.30.10">
    <property type="entry name" value="Glutaredoxin"/>
    <property type="match status" value="1"/>
</dbReference>
<dbReference type="GeneID" id="107032215"/>
<evidence type="ECO:0000313" key="3">
    <source>
        <dbReference type="RefSeq" id="XP_015089288.1"/>
    </source>
</evidence>
<dbReference type="RefSeq" id="XP_015089287.1">
    <property type="nucleotide sequence ID" value="XM_015233801.2"/>
</dbReference>
<dbReference type="PANTHER" id="PTHR46050:SF22">
    <property type="entry name" value="TPR REPEAT-CONTAINING THIOREDOXIN TTL1-LIKE"/>
    <property type="match status" value="1"/>
</dbReference>